<dbReference type="AlphaFoldDB" id="A0A2A2M246"/>
<evidence type="ECO:0000313" key="3">
    <source>
        <dbReference type="Proteomes" id="UP000218231"/>
    </source>
</evidence>
<organism evidence="2 3">
    <name type="scientific">Diploscapter pachys</name>
    <dbReference type="NCBI Taxonomy" id="2018661"/>
    <lineage>
        <taxon>Eukaryota</taxon>
        <taxon>Metazoa</taxon>
        <taxon>Ecdysozoa</taxon>
        <taxon>Nematoda</taxon>
        <taxon>Chromadorea</taxon>
        <taxon>Rhabditida</taxon>
        <taxon>Rhabditina</taxon>
        <taxon>Rhabditomorpha</taxon>
        <taxon>Rhabditoidea</taxon>
        <taxon>Rhabditidae</taxon>
        <taxon>Diploscapter</taxon>
    </lineage>
</organism>
<proteinExistence type="predicted"/>
<sequence>MDAAHTGPACIATDVTVPAAATHHRAQTLKVDVQPQATPPRIARGEQTARDEIPTAPASPTCDLDHDTMPGTVADRLAPDQAHRSTSSIAA</sequence>
<comment type="caution">
    <text evidence="2">The sequence shown here is derived from an EMBL/GenBank/DDBJ whole genome shotgun (WGS) entry which is preliminary data.</text>
</comment>
<accession>A0A2A2M246</accession>
<name>A0A2A2M246_9BILA</name>
<feature type="compositionally biased region" description="Basic and acidic residues" evidence="1">
    <location>
        <begin position="43"/>
        <end position="53"/>
    </location>
</feature>
<feature type="region of interest" description="Disordered" evidence="1">
    <location>
        <begin position="33"/>
        <end position="91"/>
    </location>
</feature>
<evidence type="ECO:0000256" key="1">
    <source>
        <dbReference type="SAM" id="MobiDB-lite"/>
    </source>
</evidence>
<protein>
    <submittedName>
        <fullName evidence="2">Uncharacterized protein</fullName>
    </submittedName>
</protein>
<keyword evidence="3" id="KW-1185">Reference proteome</keyword>
<dbReference type="EMBL" id="LIAE01006132">
    <property type="protein sequence ID" value="PAV92591.1"/>
    <property type="molecule type" value="Genomic_DNA"/>
</dbReference>
<reference evidence="2 3" key="1">
    <citation type="journal article" date="2017" name="Curr. Biol.">
        <title>Genome architecture and evolution of a unichromosomal asexual nematode.</title>
        <authorList>
            <person name="Fradin H."/>
            <person name="Zegar C."/>
            <person name="Gutwein M."/>
            <person name="Lucas J."/>
            <person name="Kovtun M."/>
            <person name="Corcoran D."/>
            <person name="Baugh L.R."/>
            <person name="Kiontke K."/>
            <person name="Gunsalus K."/>
            <person name="Fitch D.H."/>
            <person name="Piano F."/>
        </authorList>
    </citation>
    <scope>NUCLEOTIDE SEQUENCE [LARGE SCALE GENOMIC DNA]</scope>
    <source>
        <strain evidence="2">PF1309</strain>
    </source>
</reference>
<gene>
    <name evidence="2" type="ORF">WR25_15857</name>
</gene>
<evidence type="ECO:0000313" key="2">
    <source>
        <dbReference type="EMBL" id="PAV92591.1"/>
    </source>
</evidence>
<dbReference type="Proteomes" id="UP000218231">
    <property type="component" value="Unassembled WGS sequence"/>
</dbReference>